<dbReference type="Proteomes" id="UP000236728">
    <property type="component" value="Unassembled WGS sequence"/>
</dbReference>
<dbReference type="AlphaFoldDB" id="A0A1H5U962"/>
<organism evidence="1 2">
    <name type="scientific">Bryocella elongata</name>
    <dbReference type="NCBI Taxonomy" id="863522"/>
    <lineage>
        <taxon>Bacteria</taxon>
        <taxon>Pseudomonadati</taxon>
        <taxon>Acidobacteriota</taxon>
        <taxon>Terriglobia</taxon>
        <taxon>Terriglobales</taxon>
        <taxon>Acidobacteriaceae</taxon>
        <taxon>Bryocella</taxon>
    </lineage>
</organism>
<reference evidence="1 2" key="1">
    <citation type="submission" date="2016-10" db="EMBL/GenBank/DDBJ databases">
        <authorList>
            <person name="de Groot N.N."/>
        </authorList>
    </citation>
    <scope>NUCLEOTIDE SEQUENCE [LARGE SCALE GENOMIC DNA]</scope>
    <source>
        <strain evidence="1 2">DSM 22489</strain>
    </source>
</reference>
<keyword evidence="2" id="KW-1185">Reference proteome</keyword>
<dbReference type="EMBL" id="FNVA01000001">
    <property type="protein sequence ID" value="SEF70807.1"/>
    <property type="molecule type" value="Genomic_DNA"/>
</dbReference>
<evidence type="ECO:0000313" key="2">
    <source>
        <dbReference type="Proteomes" id="UP000236728"/>
    </source>
</evidence>
<accession>A0A1H5U962</accession>
<proteinExistence type="predicted"/>
<evidence type="ECO:0000313" key="1">
    <source>
        <dbReference type="EMBL" id="SEF70807.1"/>
    </source>
</evidence>
<name>A0A1H5U962_9BACT</name>
<protein>
    <submittedName>
        <fullName evidence="1">Uncharacterized protein</fullName>
    </submittedName>
</protein>
<gene>
    <name evidence="1" type="ORF">SAMN05421819_0894</name>
</gene>
<sequence>MPAPPSTATSASLPIGVLHREQAGAALPATVFFRGQTAPIQARNSAGIKFPGGKLFLATLVDTSGYASTVQEMYQAYLIVEQPVLFGGQHLGPGAYGFGFVTGDQAVVMDIGGATLLHAPTLHDEAMKRPVPLQIVEDSATHQYRLYLGRTFVTIAAGE</sequence>